<organism evidence="2 3">
    <name type="scientific">Sphingomonas rhizophila</name>
    <dbReference type="NCBI Taxonomy" id="2071607"/>
    <lineage>
        <taxon>Bacteria</taxon>
        <taxon>Pseudomonadati</taxon>
        <taxon>Pseudomonadota</taxon>
        <taxon>Alphaproteobacteria</taxon>
        <taxon>Sphingomonadales</taxon>
        <taxon>Sphingomonadaceae</taxon>
        <taxon>Sphingomonas</taxon>
    </lineage>
</organism>
<proteinExistence type="predicted"/>
<accession>A0A7G9S9E4</accession>
<evidence type="ECO:0000313" key="2">
    <source>
        <dbReference type="EMBL" id="QNN64469.1"/>
    </source>
</evidence>
<feature type="transmembrane region" description="Helical" evidence="1">
    <location>
        <begin position="116"/>
        <end position="133"/>
    </location>
</feature>
<keyword evidence="3" id="KW-1185">Reference proteome</keyword>
<feature type="transmembrane region" description="Helical" evidence="1">
    <location>
        <begin position="54"/>
        <end position="78"/>
    </location>
</feature>
<feature type="transmembrane region" description="Helical" evidence="1">
    <location>
        <begin position="12"/>
        <end position="34"/>
    </location>
</feature>
<protein>
    <recommendedName>
        <fullName evidence="4">Sugar transporter</fullName>
    </recommendedName>
</protein>
<name>A0A7G9S9E4_9SPHN</name>
<evidence type="ECO:0008006" key="4">
    <source>
        <dbReference type="Google" id="ProtNLM"/>
    </source>
</evidence>
<sequence>MEDAGTRSAVPAWYWFIAVAALLFELSGCYAYYLQVSVDPATMTLDQRTLAEATPGWMLAAYGLAVGVGLVGAIGLLLRHRFAVTALLISLVAVVIQFGGILIVPALRQSMSSDQFLGPIIIFLLSYGLWHFARMAARRGWLR</sequence>
<dbReference type="RefSeq" id="WP_187541469.1">
    <property type="nucleotide sequence ID" value="NZ_CP060717.1"/>
</dbReference>
<gene>
    <name evidence="2" type="ORF">H9L12_09075</name>
</gene>
<reference evidence="2 3" key="1">
    <citation type="submission" date="2020-08" db="EMBL/GenBank/DDBJ databases">
        <title>Genome sequence of Sphingomonas rhizophila KACC 19189T.</title>
        <authorList>
            <person name="Hyun D.-W."/>
            <person name="Bae J.-W."/>
        </authorList>
    </citation>
    <scope>NUCLEOTIDE SEQUENCE [LARGE SCALE GENOMIC DNA]</scope>
    <source>
        <strain evidence="2 3">KACC 19189</strain>
    </source>
</reference>
<dbReference type="EMBL" id="CP060717">
    <property type="protein sequence ID" value="QNN64469.1"/>
    <property type="molecule type" value="Genomic_DNA"/>
</dbReference>
<evidence type="ECO:0000313" key="3">
    <source>
        <dbReference type="Proteomes" id="UP000515955"/>
    </source>
</evidence>
<feature type="transmembrane region" description="Helical" evidence="1">
    <location>
        <begin position="85"/>
        <end position="104"/>
    </location>
</feature>
<dbReference type="Proteomes" id="UP000515955">
    <property type="component" value="Chromosome"/>
</dbReference>
<keyword evidence="1" id="KW-1133">Transmembrane helix</keyword>
<keyword evidence="1" id="KW-0812">Transmembrane</keyword>
<evidence type="ECO:0000256" key="1">
    <source>
        <dbReference type="SAM" id="Phobius"/>
    </source>
</evidence>
<dbReference type="KEGG" id="srhi:H9L12_09075"/>
<keyword evidence="1" id="KW-0472">Membrane</keyword>
<dbReference type="AlphaFoldDB" id="A0A7G9S9E4"/>